<evidence type="ECO:0000313" key="5">
    <source>
        <dbReference type="Proteomes" id="UP000265692"/>
    </source>
</evidence>
<dbReference type="PANTHER" id="PTHR43658">
    <property type="entry name" value="SHORT-CHAIN DEHYDROGENASE/REDUCTASE"/>
    <property type="match status" value="1"/>
</dbReference>
<dbReference type="Pfam" id="PF00106">
    <property type="entry name" value="adh_short"/>
    <property type="match status" value="1"/>
</dbReference>
<evidence type="ECO:0000256" key="3">
    <source>
        <dbReference type="RuleBase" id="RU000363"/>
    </source>
</evidence>
<dbReference type="PROSITE" id="PS00061">
    <property type="entry name" value="ADH_SHORT"/>
    <property type="match status" value="1"/>
</dbReference>
<dbReference type="OrthoDB" id="9794138at2"/>
<dbReference type="GO" id="GO:0016491">
    <property type="term" value="F:oxidoreductase activity"/>
    <property type="evidence" value="ECO:0007669"/>
    <property type="project" value="UniProtKB-KW"/>
</dbReference>
<dbReference type="FunFam" id="3.40.50.720:FF:000215">
    <property type="entry name" value="3-hydroxyacyl-CoA dehydrogenase type-2"/>
    <property type="match status" value="1"/>
</dbReference>
<dbReference type="InterPro" id="IPR036291">
    <property type="entry name" value="NAD(P)-bd_dom_sf"/>
</dbReference>
<gene>
    <name evidence="4" type="ORF">D1B33_05420</name>
</gene>
<name>A0A396SEB8_9BACL</name>
<dbReference type="InterPro" id="IPR002347">
    <property type="entry name" value="SDR_fam"/>
</dbReference>
<dbReference type="EMBL" id="QWEI01000002">
    <property type="protein sequence ID" value="RHW38326.1"/>
    <property type="molecule type" value="Genomic_DNA"/>
</dbReference>
<dbReference type="PANTHER" id="PTHR43658:SF8">
    <property type="entry name" value="17-BETA-HYDROXYSTEROID DEHYDROGENASE 14-RELATED"/>
    <property type="match status" value="1"/>
</dbReference>
<evidence type="ECO:0000313" key="4">
    <source>
        <dbReference type="EMBL" id="RHW38326.1"/>
    </source>
</evidence>
<evidence type="ECO:0000256" key="2">
    <source>
        <dbReference type="ARBA" id="ARBA00023002"/>
    </source>
</evidence>
<keyword evidence="5" id="KW-1185">Reference proteome</keyword>
<comment type="similarity">
    <text evidence="1 3">Belongs to the short-chain dehydrogenases/reductases (SDR) family.</text>
</comment>
<dbReference type="InterPro" id="IPR020904">
    <property type="entry name" value="Sc_DH/Rdtase_CS"/>
</dbReference>
<reference evidence="4 5" key="1">
    <citation type="submission" date="2018-08" db="EMBL/GenBank/DDBJ databases">
        <title>Lysinibacillus sp. YLB-03 draft genome sequence.</title>
        <authorList>
            <person name="Yu L."/>
        </authorList>
    </citation>
    <scope>NUCLEOTIDE SEQUENCE [LARGE SCALE GENOMIC DNA]</scope>
    <source>
        <strain evidence="4 5">YLB-03</strain>
    </source>
</reference>
<dbReference type="PRINTS" id="PR00081">
    <property type="entry name" value="GDHRDH"/>
</dbReference>
<dbReference type="Gene3D" id="3.40.50.720">
    <property type="entry name" value="NAD(P)-binding Rossmann-like Domain"/>
    <property type="match status" value="1"/>
</dbReference>
<proteinExistence type="inferred from homology"/>
<dbReference type="RefSeq" id="WP_118875360.1">
    <property type="nucleotide sequence ID" value="NZ_QWEI01000002.1"/>
</dbReference>
<protein>
    <submittedName>
        <fullName evidence="4">3-hydroxyacyl-CoA dehydrogenase</fullName>
    </submittedName>
</protein>
<evidence type="ECO:0000256" key="1">
    <source>
        <dbReference type="ARBA" id="ARBA00006484"/>
    </source>
</evidence>
<keyword evidence="2" id="KW-0560">Oxidoreductase</keyword>
<accession>A0A396SEB8</accession>
<dbReference type="Proteomes" id="UP000265692">
    <property type="component" value="Unassembled WGS sequence"/>
</dbReference>
<sequence length="256" mass="27292">MELSNRVALVTGGGSGLGEATVKRIVNNGGKAVILDLQEERSLALVEKVGTENAVFVKTNVTNDEEVQNAINIALNHFQKIDLLINCAGIATPNRVVSRKGAQNLSEFTKVIEVNLIGTFNVIRLAAEAMFSNEPNENGERGVIINTASVAAFDGQIGQAAYSASKGGIVAMTLPIAREFANQGIRVNTIAPGLMKTPLVGTLPDEAIALLESQVPFPSRLGKPEEYAQLVTSLIENPYINGETIRLDGAIRMQPK</sequence>
<comment type="caution">
    <text evidence="4">The sequence shown here is derived from an EMBL/GenBank/DDBJ whole genome shotgun (WGS) entry which is preliminary data.</text>
</comment>
<dbReference type="PRINTS" id="PR00080">
    <property type="entry name" value="SDRFAMILY"/>
</dbReference>
<dbReference type="CDD" id="cd05371">
    <property type="entry name" value="HSD10-like_SDR_c"/>
    <property type="match status" value="1"/>
</dbReference>
<dbReference type="AlphaFoldDB" id="A0A396SEB8"/>
<dbReference type="SUPFAM" id="SSF51735">
    <property type="entry name" value="NAD(P)-binding Rossmann-fold domains"/>
    <property type="match status" value="1"/>
</dbReference>
<organism evidence="4 5">
    <name type="scientific">Ureibacillus yapensis</name>
    <dbReference type="NCBI Taxonomy" id="2304605"/>
    <lineage>
        <taxon>Bacteria</taxon>
        <taxon>Bacillati</taxon>
        <taxon>Bacillota</taxon>
        <taxon>Bacilli</taxon>
        <taxon>Bacillales</taxon>
        <taxon>Caryophanaceae</taxon>
        <taxon>Ureibacillus</taxon>
    </lineage>
</organism>